<dbReference type="Proteomes" id="UP000696280">
    <property type="component" value="Unassembled WGS sequence"/>
</dbReference>
<dbReference type="EMBL" id="CAJVRL010000103">
    <property type="protein sequence ID" value="CAG8961179.1"/>
    <property type="molecule type" value="Genomic_DNA"/>
</dbReference>
<feature type="region of interest" description="Disordered" evidence="1">
    <location>
        <begin position="210"/>
        <end position="344"/>
    </location>
</feature>
<sequence>MSKRTVFTTVTPLPAGISRETVMSTLHDHLEMIDLNPLVQERHPIQPPETATAEEYHCQWYSLTDKVAYLPGGLMSGKVSYNACFHDLENGLQTHCYAPMGLVIKGKWTLGGSLPGEPVGPVELGLGVPLQGLWLREDVDMKCNIMMTSFVKKTLKKAHQALVARILVRTQILSSSKLNQALTDSPRHSQSPSEFGSLLSVDNSKLGFNPHLYNTQTRPSFKPEENSELFPKPLSSRNSSSSSHPAMVAQHTRGSYGSLSSSQTGRSSTQASGPNAGPRISWNHLNSSRSPSMNQDPPYQAPVYQNQKVPYQMNELEGSSFNPQLRSNQPSQRPAQHSRPAELE</sequence>
<feature type="compositionally biased region" description="Polar residues" evidence="1">
    <location>
        <begin position="283"/>
        <end position="309"/>
    </location>
</feature>
<dbReference type="EMBL" id="CAJVRL010000044">
    <property type="protein sequence ID" value="CAG8951878.1"/>
    <property type="molecule type" value="Genomic_DNA"/>
</dbReference>
<dbReference type="PANTHER" id="PTHR38117:SF2">
    <property type="entry name" value="NACHT AND WD40 DOMAIN PROTEIN"/>
    <property type="match status" value="1"/>
</dbReference>
<accession>A0A9N9L8S3</accession>
<evidence type="ECO:0000313" key="4">
    <source>
        <dbReference type="EMBL" id="CAG8961179.1"/>
    </source>
</evidence>
<reference evidence="4" key="1">
    <citation type="submission" date="2021-07" db="EMBL/GenBank/DDBJ databases">
        <authorList>
            <person name="Durling M."/>
        </authorList>
    </citation>
    <scope>NUCLEOTIDE SEQUENCE</scope>
</reference>
<feature type="compositionally biased region" description="Low complexity" evidence="1">
    <location>
        <begin position="253"/>
        <end position="273"/>
    </location>
</feature>
<evidence type="ECO:0000313" key="5">
    <source>
        <dbReference type="Proteomes" id="UP000696280"/>
    </source>
</evidence>
<organism evidence="4 5">
    <name type="scientific">Hymenoscyphus fraxineus</name>
    <dbReference type="NCBI Taxonomy" id="746836"/>
    <lineage>
        <taxon>Eukaryota</taxon>
        <taxon>Fungi</taxon>
        <taxon>Dikarya</taxon>
        <taxon>Ascomycota</taxon>
        <taxon>Pezizomycotina</taxon>
        <taxon>Leotiomycetes</taxon>
        <taxon>Helotiales</taxon>
        <taxon>Helotiaceae</taxon>
        <taxon>Hymenoscyphus</taxon>
    </lineage>
</organism>
<dbReference type="Pfam" id="PF23155">
    <property type="entry name" value="DUF7053"/>
    <property type="match status" value="1"/>
</dbReference>
<dbReference type="PANTHER" id="PTHR38117">
    <property type="entry name" value="NACHT AND WD40 DOMAIN PROTEIN"/>
    <property type="match status" value="1"/>
</dbReference>
<evidence type="ECO:0000259" key="2">
    <source>
        <dbReference type="Pfam" id="PF23155"/>
    </source>
</evidence>
<name>A0A9N9L8S3_9HELO</name>
<comment type="caution">
    <text evidence="4">The sequence shown here is derived from an EMBL/GenBank/DDBJ whole genome shotgun (WGS) entry which is preliminary data.</text>
</comment>
<gene>
    <name evidence="4" type="ORF">HYFRA_00002722</name>
    <name evidence="3" type="ORF">HYFRA_00005682</name>
</gene>
<evidence type="ECO:0000313" key="3">
    <source>
        <dbReference type="EMBL" id="CAG8951878.1"/>
    </source>
</evidence>
<dbReference type="InterPro" id="IPR055481">
    <property type="entry name" value="DUF7053"/>
</dbReference>
<keyword evidence="5" id="KW-1185">Reference proteome</keyword>
<dbReference type="AlphaFoldDB" id="A0A9N9L8S3"/>
<evidence type="ECO:0000256" key="1">
    <source>
        <dbReference type="SAM" id="MobiDB-lite"/>
    </source>
</evidence>
<dbReference type="OrthoDB" id="3246050at2759"/>
<protein>
    <recommendedName>
        <fullName evidence="2">DUF7053 domain-containing protein</fullName>
    </recommendedName>
</protein>
<proteinExistence type="predicted"/>
<feature type="compositionally biased region" description="Polar residues" evidence="1">
    <location>
        <begin position="317"/>
        <end position="335"/>
    </location>
</feature>
<feature type="domain" description="DUF7053" evidence="2">
    <location>
        <begin position="2"/>
        <end position="170"/>
    </location>
</feature>